<dbReference type="PANTHER" id="PTHR10680">
    <property type="entry name" value="PEPTIDYL-GLYCINE ALPHA-AMIDATING MONOOXYGENASE"/>
    <property type="match status" value="1"/>
</dbReference>
<keyword evidence="2" id="KW-0677">Repeat</keyword>
<accession>A0A8B7NFU6</accession>
<dbReference type="InterPro" id="IPR011042">
    <property type="entry name" value="6-blade_b-propeller_TolB-like"/>
</dbReference>
<dbReference type="OMA" id="SIYIAEM"/>
<evidence type="ECO:0000256" key="1">
    <source>
        <dbReference type="ARBA" id="ARBA00022729"/>
    </source>
</evidence>
<dbReference type="OrthoDB" id="10018185at2759"/>
<protein>
    <submittedName>
        <fullName evidence="5">Peptidyl-alpha-hydroxyglycine alpha-amidating lyase 2-like</fullName>
    </submittedName>
</protein>
<evidence type="ECO:0000313" key="4">
    <source>
        <dbReference type="Proteomes" id="UP000694843"/>
    </source>
</evidence>
<dbReference type="Proteomes" id="UP000694843">
    <property type="component" value="Unplaced"/>
</dbReference>
<dbReference type="GeneID" id="108669625"/>
<reference evidence="5" key="1">
    <citation type="submission" date="2025-08" db="UniProtKB">
        <authorList>
            <consortium name="RefSeq"/>
        </authorList>
    </citation>
    <scope>IDENTIFICATION</scope>
    <source>
        <tissue evidence="5">Whole organism</tissue>
    </source>
</reference>
<proteinExistence type="predicted"/>
<sequence>MISNATGIRKRFDQNGDFLAQFGTTGTSSPLNTVSSLHLPHGIALDEPLDVLCVADREAERIVCFRAGLLEPEVFGKVVSSIPEVHGRRVFDVASIGAGIMLGVGGSEAEKTSGIAFAADTSEAYVMSQWRPKQGLHNPHAVAVSPDASSIYIAEMKPNTVWKFSLRRRY</sequence>
<dbReference type="RefSeq" id="XP_018012492.1">
    <property type="nucleotide sequence ID" value="XM_018157003.1"/>
</dbReference>
<keyword evidence="1" id="KW-0732">Signal</keyword>
<dbReference type="SUPFAM" id="SSF101898">
    <property type="entry name" value="NHL repeat"/>
    <property type="match status" value="1"/>
</dbReference>
<dbReference type="Pfam" id="PF01436">
    <property type="entry name" value="NHL"/>
    <property type="match status" value="1"/>
</dbReference>
<organism evidence="4 5">
    <name type="scientific">Hyalella azteca</name>
    <name type="common">Amphipod</name>
    <dbReference type="NCBI Taxonomy" id="294128"/>
    <lineage>
        <taxon>Eukaryota</taxon>
        <taxon>Metazoa</taxon>
        <taxon>Ecdysozoa</taxon>
        <taxon>Arthropoda</taxon>
        <taxon>Crustacea</taxon>
        <taxon>Multicrustacea</taxon>
        <taxon>Malacostraca</taxon>
        <taxon>Eumalacostraca</taxon>
        <taxon>Peracarida</taxon>
        <taxon>Amphipoda</taxon>
        <taxon>Senticaudata</taxon>
        <taxon>Talitrida</taxon>
        <taxon>Talitroidea</taxon>
        <taxon>Hyalellidae</taxon>
        <taxon>Hyalella</taxon>
    </lineage>
</organism>
<dbReference type="Gene3D" id="2.120.10.30">
    <property type="entry name" value="TolB, C-terminal domain"/>
    <property type="match status" value="1"/>
</dbReference>
<dbReference type="PANTHER" id="PTHR10680:SF14">
    <property type="entry name" value="PEPTIDYL-GLYCINE ALPHA-AMIDATING MONOOXYGENASE"/>
    <property type="match status" value="1"/>
</dbReference>
<evidence type="ECO:0000256" key="2">
    <source>
        <dbReference type="ARBA" id="ARBA00022737"/>
    </source>
</evidence>
<dbReference type="AlphaFoldDB" id="A0A8B7NFU6"/>
<evidence type="ECO:0000313" key="5">
    <source>
        <dbReference type="RefSeq" id="XP_018012492.1"/>
    </source>
</evidence>
<gene>
    <name evidence="5" type="primary">LOC108669625</name>
</gene>
<keyword evidence="4" id="KW-1185">Reference proteome</keyword>
<name>A0A8B7NFU6_HYAAZ</name>
<dbReference type="GO" id="GO:0005576">
    <property type="term" value="C:extracellular region"/>
    <property type="evidence" value="ECO:0007669"/>
    <property type="project" value="TreeGrafter"/>
</dbReference>
<dbReference type="KEGG" id="hazt:108669625"/>
<evidence type="ECO:0000256" key="3">
    <source>
        <dbReference type="ARBA" id="ARBA00023180"/>
    </source>
</evidence>
<dbReference type="InterPro" id="IPR001258">
    <property type="entry name" value="NHL_repeat"/>
</dbReference>
<keyword evidence="3" id="KW-0325">Glycoprotein</keyword>